<evidence type="ECO:0000259" key="1">
    <source>
        <dbReference type="PROSITE" id="PS51411"/>
    </source>
</evidence>
<reference evidence="2" key="2">
    <citation type="journal article" date="2021" name="PeerJ">
        <title>Extensive microbial diversity within the chicken gut microbiome revealed by metagenomics and culture.</title>
        <authorList>
            <person name="Gilroy R."/>
            <person name="Ravi A."/>
            <person name="Getino M."/>
            <person name="Pursley I."/>
            <person name="Horton D.L."/>
            <person name="Alikhan N.F."/>
            <person name="Baker D."/>
            <person name="Gharbi K."/>
            <person name="Hall N."/>
            <person name="Watson M."/>
            <person name="Adriaenssens E.M."/>
            <person name="Foster-Nyarko E."/>
            <person name="Jarju S."/>
            <person name="Secka A."/>
            <person name="Antonio M."/>
            <person name="Oren A."/>
            <person name="Chaudhuri R.R."/>
            <person name="La Ragione R."/>
            <person name="Hildebrand F."/>
            <person name="Pallen M.J."/>
        </authorList>
    </citation>
    <scope>NUCLEOTIDE SEQUENCE</scope>
    <source>
        <strain evidence="2">CHK195-12923</strain>
    </source>
</reference>
<protein>
    <submittedName>
        <fullName evidence="2">Stage 0 sporulation family protein</fullName>
    </submittedName>
</protein>
<dbReference type="PROSITE" id="PS51411">
    <property type="entry name" value="PSP1_C"/>
    <property type="match status" value="1"/>
</dbReference>
<comment type="caution">
    <text evidence="2">The sequence shown here is derived from an EMBL/GenBank/DDBJ whole genome shotgun (WGS) entry which is preliminary data.</text>
</comment>
<organism evidence="2 3">
    <name type="scientific">Candidatus Coproplasma excrementigallinarum</name>
    <dbReference type="NCBI Taxonomy" id="2840747"/>
    <lineage>
        <taxon>Bacteria</taxon>
        <taxon>Bacillati</taxon>
        <taxon>Bacillota</taxon>
        <taxon>Clostridia</taxon>
        <taxon>Eubacteriales</taxon>
        <taxon>Candidatus Coproplasma</taxon>
    </lineage>
</organism>
<gene>
    <name evidence="2" type="ORF">IAB69_01785</name>
</gene>
<proteinExistence type="predicted"/>
<name>A0A9D1MJC3_9FIRM</name>
<sequence>MAKIIGVKFKEGGKLYYFDPEGNDYKKGEGVIVETARGTEYATVCMPVHEIPDEKLVAPLKPVLRAATEKDTEQVKHNEERRAPAMKTAAEKIAARGLDMKLVDCEFTFDGAKVIFYFTAEGRVDFRELVKDLSAVFHMRIELRQIGVRDETRIVGGLGPCGRECCCASCMPDFKKVSIKMAKNQGLSLNPGKISGLCGRLMCCLAYENDYYAEAYKKMPKVGSEVTTPDGDGTVVNVNMLKMEVKVRIDKGDGAVYRDFKVDELRFKRRAQKETDEPVDEEVKKLLD</sequence>
<reference evidence="2" key="1">
    <citation type="submission" date="2020-10" db="EMBL/GenBank/DDBJ databases">
        <authorList>
            <person name="Gilroy R."/>
        </authorList>
    </citation>
    <scope>NUCLEOTIDE SEQUENCE</scope>
    <source>
        <strain evidence="2">CHK195-12923</strain>
    </source>
</reference>
<dbReference type="NCBIfam" id="NF041131">
    <property type="entry name" value="RicT_YaaT_fam"/>
    <property type="match status" value="1"/>
</dbReference>
<dbReference type="Pfam" id="PF04468">
    <property type="entry name" value="PSP1"/>
    <property type="match status" value="1"/>
</dbReference>
<dbReference type="AlphaFoldDB" id="A0A9D1MJC3"/>
<evidence type="ECO:0000313" key="2">
    <source>
        <dbReference type="EMBL" id="HIU61367.1"/>
    </source>
</evidence>
<dbReference type="InterPro" id="IPR007557">
    <property type="entry name" value="PSP1_C"/>
</dbReference>
<dbReference type="PANTHER" id="PTHR43830">
    <property type="entry name" value="PROTEIN PSP1"/>
    <property type="match status" value="1"/>
</dbReference>
<dbReference type="Proteomes" id="UP000824110">
    <property type="component" value="Unassembled WGS sequence"/>
</dbReference>
<dbReference type="GO" id="GO:0005737">
    <property type="term" value="C:cytoplasm"/>
    <property type="evidence" value="ECO:0007669"/>
    <property type="project" value="TreeGrafter"/>
</dbReference>
<feature type="domain" description="PSP1 C-terminal" evidence="1">
    <location>
        <begin position="61"/>
        <end position="146"/>
    </location>
</feature>
<accession>A0A9D1MJC3</accession>
<dbReference type="InterPro" id="IPR047767">
    <property type="entry name" value="PSP1-like"/>
</dbReference>
<evidence type="ECO:0000313" key="3">
    <source>
        <dbReference type="Proteomes" id="UP000824110"/>
    </source>
</evidence>
<dbReference type="PANTHER" id="PTHR43830:SF3">
    <property type="entry name" value="PROTEIN PSP1"/>
    <property type="match status" value="1"/>
</dbReference>
<dbReference type="EMBL" id="DVNE01000017">
    <property type="protein sequence ID" value="HIU61367.1"/>
    <property type="molecule type" value="Genomic_DNA"/>
</dbReference>